<evidence type="ECO:0000313" key="4">
    <source>
        <dbReference type="EMBL" id="OJA16180.1"/>
    </source>
</evidence>
<dbReference type="CDD" id="cd01908">
    <property type="entry name" value="YafJ"/>
    <property type="match status" value="1"/>
</dbReference>
<dbReference type="Pfam" id="PF13230">
    <property type="entry name" value="GATase_4"/>
    <property type="match status" value="1"/>
</dbReference>
<gene>
    <name evidence="4" type="ORF">AZE42_00155</name>
</gene>
<dbReference type="PANTHER" id="PTHR43187:SF1">
    <property type="entry name" value="GLUTAMINE AMIDOTRANSFERASE DUG3-RELATED"/>
    <property type="match status" value="1"/>
</dbReference>
<feature type="transmembrane region" description="Helical" evidence="2">
    <location>
        <begin position="677"/>
        <end position="697"/>
    </location>
</feature>
<dbReference type="AlphaFoldDB" id="A0A1J8QX09"/>
<keyword evidence="2" id="KW-0812">Transmembrane</keyword>
<keyword evidence="2" id="KW-0472">Membrane</keyword>
<comment type="caution">
    <text evidence="4">The sequence shown here is derived from an EMBL/GenBank/DDBJ whole genome shotgun (WGS) entry which is preliminary data.</text>
</comment>
<keyword evidence="5" id="KW-1185">Reference proteome</keyword>
<feature type="transmembrane region" description="Helical" evidence="2">
    <location>
        <begin position="553"/>
        <end position="572"/>
    </location>
</feature>
<dbReference type="Gene3D" id="3.60.20.10">
    <property type="entry name" value="Glutamine Phosphoribosylpyrophosphate, subunit 1, domain 1"/>
    <property type="match status" value="1"/>
</dbReference>
<dbReference type="InterPro" id="IPR029055">
    <property type="entry name" value="Ntn_hydrolases_N"/>
</dbReference>
<feature type="transmembrane region" description="Helical" evidence="2">
    <location>
        <begin position="492"/>
        <end position="515"/>
    </location>
</feature>
<dbReference type="GO" id="GO:0008242">
    <property type="term" value="F:omega peptidase activity"/>
    <property type="evidence" value="ECO:0007669"/>
    <property type="project" value="TreeGrafter"/>
</dbReference>
<dbReference type="GO" id="GO:0061672">
    <property type="term" value="C:glutathione hydrolase complex"/>
    <property type="evidence" value="ECO:0007669"/>
    <property type="project" value="TreeGrafter"/>
</dbReference>
<evidence type="ECO:0000256" key="1">
    <source>
        <dbReference type="ARBA" id="ARBA00022962"/>
    </source>
</evidence>
<dbReference type="EMBL" id="LVVM01002679">
    <property type="protein sequence ID" value="OJA16180.1"/>
    <property type="molecule type" value="Genomic_DNA"/>
</dbReference>
<dbReference type="InterPro" id="IPR026869">
    <property type="entry name" value="EgtC-like"/>
</dbReference>
<reference evidence="4 5" key="1">
    <citation type="submission" date="2016-03" db="EMBL/GenBank/DDBJ databases">
        <title>Comparative genomics of the ectomycorrhizal sister species Rhizopogon vinicolor and Rhizopogon vesiculosus (Basidiomycota: Boletales) reveals a divergence of the mating type B locus.</title>
        <authorList>
            <person name="Mujic A.B."/>
            <person name="Kuo A."/>
            <person name="Tritt A."/>
            <person name="Lipzen A."/>
            <person name="Chen C."/>
            <person name="Johnson J."/>
            <person name="Sharma A."/>
            <person name="Barry K."/>
            <person name="Grigoriev I.V."/>
            <person name="Spatafora J.W."/>
        </authorList>
    </citation>
    <scope>NUCLEOTIDE SEQUENCE [LARGE SCALE GENOMIC DNA]</scope>
    <source>
        <strain evidence="4 5">AM-OR11-056</strain>
    </source>
</reference>
<evidence type="ECO:0000313" key="5">
    <source>
        <dbReference type="Proteomes" id="UP000183567"/>
    </source>
</evidence>
<feature type="transmembrane region" description="Helical" evidence="2">
    <location>
        <begin position="449"/>
        <end position="472"/>
    </location>
</feature>
<dbReference type="OrthoDB" id="14446at2759"/>
<dbReference type="GO" id="GO:0006751">
    <property type="term" value="P:glutathione catabolic process"/>
    <property type="evidence" value="ECO:0007669"/>
    <property type="project" value="TreeGrafter"/>
</dbReference>
<dbReference type="FunFam" id="3.60.20.10:FF:000060">
    <property type="entry name" value="Related to DUG3-probable glutamine amidotransferase"/>
    <property type="match status" value="1"/>
</dbReference>
<dbReference type="InterPro" id="IPR052373">
    <property type="entry name" value="Gamma-glu_amide_hydrolase"/>
</dbReference>
<dbReference type="SUPFAM" id="SSF56235">
    <property type="entry name" value="N-terminal nucleophile aminohydrolases (Ntn hydrolases)"/>
    <property type="match status" value="1"/>
</dbReference>
<dbReference type="Proteomes" id="UP000183567">
    <property type="component" value="Unassembled WGS sequence"/>
</dbReference>
<accession>A0A1J8QX09</accession>
<proteinExistence type="predicted"/>
<dbReference type="PANTHER" id="PTHR43187">
    <property type="entry name" value="GLUTAMINE AMIDOTRANSFERASE DUG3-RELATED"/>
    <property type="match status" value="1"/>
</dbReference>
<evidence type="ECO:0000256" key="2">
    <source>
        <dbReference type="SAM" id="Phobius"/>
    </source>
</evidence>
<keyword evidence="1" id="KW-0315">Glutamine amidotransferase</keyword>
<name>A0A1J8QX09_9AGAM</name>
<organism evidence="4 5">
    <name type="scientific">Rhizopogon vesiculosus</name>
    <dbReference type="NCBI Taxonomy" id="180088"/>
    <lineage>
        <taxon>Eukaryota</taxon>
        <taxon>Fungi</taxon>
        <taxon>Dikarya</taxon>
        <taxon>Basidiomycota</taxon>
        <taxon>Agaricomycotina</taxon>
        <taxon>Agaricomycetes</taxon>
        <taxon>Agaricomycetidae</taxon>
        <taxon>Boletales</taxon>
        <taxon>Suillineae</taxon>
        <taxon>Rhizopogonaceae</taxon>
        <taxon>Rhizopogon</taxon>
    </lineage>
</organism>
<feature type="transmembrane region" description="Helical" evidence="2">
    <location>
        <begin position="654"/>
        <end position="671"/>
    </location>
</feature>
<evidence type="ECO:0000259" key="3">
    <source>
        <dbReference type="PROSITE" id="PS51278"/>
    </source>
</evidence>
<protein>
    <recommendedName>
        <fullName evidence="3">Glutamine amidotransferase type-2 domain-containing protein</fullName>
    </recommendedName>
</protein>
<dbReference type="STRING" id="180088.A0A1J8QX09"/>
<feature type="domain" description="Glutamine amidotransferase type-2" evidence="3">
    <location>
        <begin position="2"/>
        <end position="311"/>
    </location>
</feature>
<keyword evidence="2" id="KW-1133">Transmembrane helix</keyword>
<dbReference type="InterPro" id="IPR017932">
    <property type="entry name" value="GATase_2_dom"/>
</dbReference>
<dbReference type="Pfam" id="PF08426">
    <property type="entry name" value="ICE2"/>
    <property type="match status" value="2"/>
</dbReference>
<feature type="transmembrane region" description="Helical" evidence="2">
    <location>
        <begin position="521"/>
        <end position="541"/>
    </location>
</feature>
<dbReference type="InterPro" id="IPR013635">
    <property type="entry name" value="Ice2"/>
</dbReference>
<dbReference type="GO" id="GO:0005737">
    <property type="term" value="C:cytoplasm"/>
    <property type="evidence" value="ECO:0007669"/>
    <property type="project" value="TreeGrafter"/>
</dbReference>
<dbReference type="PROSITE" id="PS51278">
    <property type="entry name" value="GATASE_TYPE_2"/>
    <property type="match status" value="1"/>
</dbReference>
<sequence length="711" mass="79097">MCRFVIYKGTSPVQLSHLLTRPCHSIINQAFDSRLRLDRRRPINGDGFGVGWYDSVQDEELGNQPCMFTSVTPAWNNANLIRLAEKIKSPLVFGHVRATTTGSLSLDNCHPFVYGKLMFMHNGGIADFHLIKRRLQADLSDDIFNVVQGNTDSECAFALLLSKLPDPKAKNFTTRTLQQAMLDTIATLNRYAEEAGITEPSLMNFCITDGESVIATRYISSRHDEAASLWFSSGTTFSEYAEGGHYRMSKADKRENIIMIASEPLTFEKADWMEIRTNNMVVITPKMNLLQIPIIDKFYVSPSDPAALNRDTDFAAAKGLLSPHCHKNNDSCIMNPWLLWSAVSHTARSSIQFHPARIHLTAGFSYRLSTALQILLFLPLTLATLSTQAFLLLSLLLSIHSLIHGTLILLWGSNALSVMQVPMHPFLLLVTFNAFSQSAQPWLATAVTWWGRLLTFCGPSYVALEGLSSLLFAQKAGQIGINIADEAESYQFAILIAAAAAFVAAAWWIVIAYPTAATSPLSSTLLGVALTAFLFLLLIGFRLRRTNVVEASLLALFLAYNVWLCGFGRSSFSDPASSYAPLLSNILPHLQTLVNFITNTLPKPVLVALLYRLSILQVASRILPTIGADNWDSDQGTDDGWDGRPTSIMTRILLTYRQLIFVMVYSHLLLLDPSSQVWWRWANIMFTLFLWAVELVVSPDGDDVSVKWKVD</sequence>